<dbReference type="RefSeq" id="YP_009289837.1">
    <property type="nucleotide sequence ID" value="NC_031099.1"/>
</dbReference>
<dbReference type="Gene3D" id="3.40.50.1820">
    <property type="entry name" value="alpha/beta hydrolase"/>
    <property type="match status" value="1"/>
</dbReference>
<keyword evidence="3" id="KW-1185">Reference proteome</keyword>
<evidence type="ECO:0000313" key="3">
    <source>
        <dbReference type="Proteomes" id="UP000203073"/>
    </source>
</evidence>
<sequence>MIDLLWVDGTWAPRGGSPASEALRRALDPRKVRFTYVPYPATFGPATAPGHISAAQSIAAGVRNLTHAVHAAQYNAVVGGYSQGAMVAYKFAREVLPWRRELIVKAVAAMGNPHEPSHRGRGGIAERLGLPRRLLSVWAPGDPIADLDEDAPLRSAWDLLEWMSVRDVPSARRWLDEVVADLVDGPQDWWRNPDILASLRGAGNYVFGTQHTLDYVHGGHARRLARMIEDVAS</sequence>
<dbReference type="SMART" id="SM01110">
    <property type="entry name" value="Cutinase"/>
    <property type="match status" value="1"/>
</dbReference>
<dbReference type="InterPro" id="IPR000675">
    <property type="entry name" value="Cutinase/axe"/>
</dbReference>
<evidence type="ECO:0000313" key="2">
    <source>
        <dbReference type="EMBL" id="AON97321.1"/>
    </source>
</evidence>
<dbReference type="GeneID" id="29056475"/>
<dbReference type="OrthoDB" id="9853at10239"/>
<reference evidence="3" key="1">
    <citation type="submission" date="2016-07" db="EMBL/GenBank/DDBJ databases">
        <authorList>
            <person name="Florea S."/>
            <person name="Webb J.S."/>
            <person name="Jaromczyk J."/>
            <person name="Schardl C.L."/>
        </authorList>
    </citation>
    <scope>NUCLEOTIDE SEQUENCE [LARGE SCALE GENOMIC DNA]</scope>
</reference>
<name>A0A1C9EHR0_9CAUD</name>
<proteinExistence type="predicted"/>
<evidence type="ECO:0000256" key="1">
    <source>
        <dbReference type="ARBA" id="ARBA00022801"/>
    </source>
</evidence>
<dbReference type="Proteomes" id="UP000203073">
    <property type="component" value="Segment"/>
</dbReference>
<dbReference type="SUPFAM" id="SSF53474">
    <property type="entry name" value="alpha/beta-Hydrolases"/>
    <property type="match status" value="1"/>
</dbReference>
<dbReference type="KEGG" id="vg:29056475"/>
<accession>A0A1C9EHR0</accession>
<dbReference type="Pfam" id="PF01083">
    <property type="entry name" value="Cutinase"/>
    <property type="match status" value="1"/>
</dbReference>
<dbReference type="EMBL" id="KX557279">
    <property type="protein sequence ID" value="AON97321.1"/>
    <property type="molecule type" value="Genomic_DNA"/>
</dbReference>
<protein>
    <submittedName>
        <fullName evidence="2">Lysin B</fullName>
    </submittedName>
</protein>
<organism evidence="2 3">
    <name type="scientific">Gordonia phage Hedwig</name>
    <dbReference type="NCBI Taxonomy" id="1887648"/>
    <lineage>
        <taxon>Viruses</taxon>
        <taxon>Duplodnaviria</taxon>
        <taxon>Heunggongvirae</taxon>
        <taxon>Uroviricota</taxon>
        <taxon>Caudoviricetes</taxon>
        <taxon>Hedwigvirus</taxon>
        <taxon>Hedwigvirus hedwig</taxon>
    </lineage>
</organism>
<keyword evidence="1" id="KW-0378">Hydrolase</keyword>
<gene>
    <name evidence="2" type="primary">28</name>
    <name evidence="2" type="ORF">SEA_HEDWIG_28</name>
</gene>
<dbReference type="GO" id="GO:0016787">
    <property type="term" value="F:hydrolase activity"/>
    <property type="evidence" value="ECO:0007669"/>
    <property type="project" value="UniProtKB-KW"/>
</dbReference>
<dbReference type="InterPro" id="IPR029058">
    <property type="entry name" value="AB_hydrolase_fold"/>
</dbReference>